<dbReference type="SUPFAM" id="SSF54909">
    <property type="entry name" value="Dimeric alpha+beta barrel"/>
    <property type="match status" value="1"/>
</dbReference>
<protein>
    <recommendedName>
        <fullName evidence="3">YCII-related domain-containing protein</fullName>
    </recommendedName>
</protein>
<keyword evidence="2" id="KW-1185">Reference proteome</keyword>
<gene>
    <name evidence="1" type="ORF">B0J13DRAFT_442123</name>
</gene>
<dbReference type="Gene3D" id="3.30.70.1060">
    <property type="entry name" value="Dimeric alpha+beta barrel"/>
    <property type="match status" value="1"/>
</dbReference>
<evidence type="ECO:0000313" key="2">
    <source>
        <dbReference type="Proteomes" id="UP000717696"/>
    </source>
</evidence>
<sequence length="83" mass="9097">GVLLGGEGLRPTVDGYRIKYSSASPVEATKGPFDVEGESHVSGWWILKTKDAEEALSWAKKIPFKDGEVTKRRLAEMEDFGGN</sequence>
<evidence type="ECO:0008006" key="3">
    <source>
        <dbReference type="Google" id="ProtNLM"/>
    </source>
</evidence>
<dbReference type="OrthoDB" id="3933054at2759"/>
<evidence type="ECO:0000313" key="1">
    <source>
        <dbReference type="EMBL" id="KAH7146781.1"/>
    </source>
</evidence>
<comment type="caution">
    <text evidence="1">The sequence shown here is derived from an EMBL/GenBank/DDBJ whole genome shotgun (WGS) entry which is preliminary data.</text>
</comment>
<name>A0A9P9EX67_9HYPO</name>
<dbReference type="InterPro" id="IPR011008">
    <property type="entry name" value="Dimeric_a/b-barrel"/>
</dbReference>
<dbReference type="EMBL" id="JAGMUU010000008">
    <property type="protein sequence ID" value="KAH7146781.1"/>
    <property type="molecule type" value="Genomic_DNA"/>
</dbReference>
<proteinExistence type="predicted"/>
<dbReference type="Proteomes" id="UP000717696">
    <property type="component" value="Unassembled WGS sequence"/>
</dbReference>
<organism evidence="1 2">
    <name type="scientific">Dactylonectria estremocensis</name>
    <dbReference type="NCBI Taxonomy" id="1079267"/>
    <lineage>
        <taxon>Eukaryota</taxon>
        <taxon>Fungi</taxon>
        <taxon>Dikarya</taxon>
        <taxon>Ascomycota</taxon>
        <taxon>Pezizomycotina</taxon>
        <taxon>Sordariomycetes</taxon>
        <taxon>Hypocreomycetidae</taxon>
        <taxon>Hypocreales</taxon>
        <taxon>Nectriaceae</taxon>
        <taxon>Dactylonectria</taxon>
    </lineage>
</organism>
<feature type="non-terminal residue" evidence="1">
    <location>
        <position position="1"/>
    </location>
</feature>
<dbReference type="AlphaFoldDB" id="A0A9P9EX67"/>
<accession>A0A9P9EX67</accession>
<reference evidence="1" key="1">
    <citation type="journal article" date="2021" name="Nat. Commun.">
        <title>Genetic determinants of endophytism in the Arabidopsis root mycobiome.</title>
        <authorList>
            <person name="Mesny F."/>
            <person name="Miyauchi S."/>
            <person name="Thiergart T."/>
            <person name="Pickel B."/>
            <person name="Atanasova L."/>
            <person name="Karlsson M."/>
            <person name="Huettel B."/>
            <person name="Barry K.W."/>
            <person name="Haridas S."/>
            <person name="Chen C."/>
            <person name="Bauer D."/>
            <person name="Andreopoulos W."/>
            <person name="Pangilinan J."/>
            <person name="LaButti K."/>
            <person name="Riley R."/>
            <person name="Lipzen A."/>
            <person name="Clum A."/>
            <person name="Drula E."/>
            <person name="Henrissat B."/>
            <person name="Kohler A."/>
            <person name="Grigoriev I.V."/>
            <person name="Martin F.M."/>
            <person name="Hacquard S."/>
        </authorList>
    </citation>
    <scope>NUCLEOTIDE SEQUENCE</scope>
    <source>
        <strain evidence="1">MPI-CAGE-AT-0021</strain>
    </source>
</reference>